<dbReference type="EMBL" id="SZYD01000052">
    <property type="protein sequence ID" value="KAD2256207.1"/>
    <property type="molecule type" value="Genomic_DNA"/>
</dbReference>
<name>A0A5N6LKB9_9ASTR</name>
<feature type="region of interest" description="Disordered" evidence="1">
    <location>
        <begin position="582"/>
        <end position="609"/>
    </location>
</feature>
<feature type="compositionally biased region" description="Polar residues" evidence="1">
    <location>
        <begin position="582"/>
        <end position="601"/>
    </location>
</feature>
<accession>A0A5N6LKB9</accession>
<dbReference type="InterPro" id="IPR045881">
    <property type="entry name" value="MNM1-like"/>
</dbReference>
<dbReference type="Proteomes" id="UP000326396">
    <property type="component" value="Unassembled WGS sequence"/>
</dbReference>
<dbReference type="PANTHER" id="PTHR34682:SF10">
    <property type="entry name" value="AT HOOK, DNA-BINDING MOTIF-CONTAINING PROTEIN"/>
    <property type="match status" value="1"/>
</dbReference>
<dbReference type="AlphaFoldDB" id="A0A5N6LKB9"/>
<dbReference type="OrthoDB" id="1910926at2759"/>
<organism evidence="2 3">
    <name type="scientific">Mikania micrantha</name>
    <name type="common">bitter vine</name>
    <dbReference type="NCBI Taxonomy" id="192012"/>
    <lineage>
        <taxon>Eukaryota</taxon>
        <taxon>Viridiplantae</taxon>
        <taxon>Streptophyta</taxon>
        <taxon>Embryophyta</taxon>
        <taxon>Tracheophyta</taxon>
        <taxon>Spermatophyta</taxon>
        <taxon>Magnoliopsida</taxon>
        <taxon>eudicotyledons</taxon>
        <taxon>Gunneridae</taxon>
        <taxon>Pentapetalae</taxon>
        <taxon>asterids</taxon>
        <taxon>campanulids</taxon>
        <taxon>Asterales</taxon>
        <taxon>Asteraceae</taxon>
        <taxon>Asteroideae</taxon>
        <taxon>Heliantheae alliance</taxon>
        <taxon>Eupatorieae</taxon>
        <taxon>Mikania</taxon>
    </lineage>
</organism>
<dbReference type="PANTHER" id="PTHR34682">
    <property type="entry name" value="AT HOOK MOTIF-CONTAINING PROTEIN"/>
    <property type="match status" value="1"/>
</dbReference>
<proteinExistence type="predicted"/>
<evidence type="ECO:0000256" key="1">
    <source>
        <dbReference type="SAM" id="MobiDB-lite"/>
    </source>
</evidence>
<sequence>MTTEMLLGVAENEKSAASPKILGVPSSFLSKFELQTFNRPSMEIRSASSRLEGVVQRVMAEIWKLRCGDLAGMTTEMLLGVAENEKSAASPKILGIWIYECFPYLKKVCTYTEAIPRAIGWQKMQKHIWSTVGKILKQPTELRCGDLAGMTTEMLLGVAENEKSAASPKILGIWIYECFPYLKKVCTYTEAIPRAIGWQKMQKHIWSTVGKILKQPTELRCGDLAGMTTEMLLGVAENEKSAASPKILGIWIYECIPYLKKVCTYTEAIPRAIGWQKMQEHIWSTVGKILKQPTEITKIYPHHYLSDRIQHLRNLRMNQQNISKTPDLLVKRKRGRPRKDESMPRNVKQHTQPPLAMAAPPPLPPAATIFPASSNVNKVDPNMVGQAVTCVIDGIFDNGYLLSACVGPNNSILRGIVFQQGHVAPVTPVNDVAPHVEMCKRGEFPILPMNARNLMQVSTLEQVCAKQPAQAATMQNDQNTPAMLTGGSSTYLPQESLRLVEQDEIMQVFKVSKTVEESQDCDQRAKNEQMVSDPTAKDFPEQDTIVDKATELELVANASINEPHAKEPDGEKRMVITSMETNVGTQPSMPNDGLQLQSEEQTGMKVHYC</sequence>
<keyword evidence="3" id="KW-1185">Reference proteome</keyword>
<comment type="caution">
    <text evidence="2">The sequence shown here is derived from an EMBL/GenBank/DDBJ whole genome shotgun (WGS) entry which is preliminary data.</text>
</comment>
<reference evidence="2 3" key="1">
    <citation type="submission" date="2019-05" db="EMBL/GenBank/DDBJ databases">
        <title>Mikania micrantha, genome provides insights into the molecular mechanism of rapid growth.</title>
        <authorList>
            <person name="Liu B."/>
        </authorList>
    </citation>
    <scope>NUCLEOTIDE SEQUENCE [LARGE SCALE GENOMIC DNA]</scope>
    <source>
        <strain evidence="2">NLD-2019</strain>
        <tissue evidence="2">Leaf</tissue>
    </source>
</reference>
<evidence type="ECO:0000313" key="3">
    <source>
        <dbReference type="Proteomes" id="UP000326396"/>
    </source>
</evidence>
<evidence type="ECO:0000313" key="2">
    <source>
        <dbReference type="EMBL" id="KAD2256207.1"/>
    </source>
</evidence>
<gene>
    <name evidence="2" type="ORF">E3N88_41543</name>
</gene>
<protein>
    <submittedName>
        <fullName evidence="2">Uncharacterized protein</fullName>
    </submittedName>
</protein>
<feature type="region of interest" description="Disordered" evidence="1">
    <location>
        <begin position="323"/>
        <end position="354"/>
    </location>
</feature>